<reference evidence="2" key="1">
    <citation type="submission" date="2024-06" db="UniProtKB">
        <authorList>
            <consortium name="Ensembl"/>
        </authorList>
    </citation>
    <scope>IDENTIFICATION</scope>
</reference>
<evidence type="ECO:0000313" key="2">
    <source>
        <dbReference type="Ensembl" id="ENSMPUP00000018945.1"/>
    </source>
</evidence>
<feature type="region of interest" description="Disordered" evidence="1">
    <location>
        <begin position="147"/>
        <end position="259"/>
    </location>
</feature>
<name>M3Z5T3_MUSPF</name>
<feature type="compositionally biased region" description="Gly residues" evidence="1">
    <location>
        <begin position="60"/>
        <end position="69"/>
    </location>
</feature>
<dbReference type="AlphaFoldDB" id="M3Z5T3"/>
<sequence length="409" mass="42929">MSSGGIGPRGMSGTHAAFLPGERRVHRDPPVRPARSRRAMVSWGRRRGRGRVDKEDRGSPSGGGGGPAVRGGFPTCAHKAGATSCTGKGGTHGRTDTGVRVSAPYGRFVAPSARVDAEAGRLSGAPGQQSGAGAGASAVGQLLRHLLGPSGSKRSSTRITTPLQPRHRGARLGRVPHRPQQAETTTGGPAGDPGPTERAGMWRQAPHIRKSASGQARSPEWTAPPANQELRGRGASSSNPTSRLQPRQRPPSLASAQPASNRGHLVGWFKASSFWMKLEVDIPLNFQSHKRCDPQEVIKLSTDSSEDGALGLHPLHTPDPVPCTPAGLPWAHPHSMALGRARARISSQADPSLSRILGEFPVNIFLSKGPSCPGVRECPLGEEQGPQRASHWGPKGTHGAPRCSAPGRK</sequence>
<feature type="compositionally biased region" description="Polar residues" evidence="1">
    <location>
        <begin position="235"/>
        <end position="245"/>
    </location>
</feature>
<dbReference type="InParanoid" id="M3Z5T3"/>
<proteinExistence type="predicted"/>
<feature type="compositionally biased region" description="Polar residues" evidence="1">
    <location>
        <begin position="152"/>
        <end position="163"/>
    </location>
</feature>
<feature type="compositionally biased region" description="Basic and acidic residues" evidence="1">
    <location>
        <begin position="21"/>
        <end position="30"/>
    </location>
</feature>
<dbReference type="EMBL" id="AEYP01055579">
    <property type="status" value="NOT_ANNOTATED_CDS"/>
    <property type="molecule type" value="Genomic_DNA"/>
</dbReference>
<feature type="region of interest" description="Disordered" evidence="1">
    <location>
        <begin position="376"/>
        <end position="409"/>
    </location>
</feature>
<feature type="region of interest" description="Disordered" evidence="1">
    <location>
        <begin position="1"/>
        <end position="75"/>
    </location>
</feature>
<feature type="compositionally biased region" description="Basic residues" evidence="1">
    <location>
        <begin position="165"/>
        <end position="177"/>
    </location>
</feature>
<dbReference type="HOGENOM" id="CLU_672605_0_0_1"/>
<dbReference type="Ensembl" id="ENSMPUT00000019220.1">
    <property type="protein sequence ID" value="ENSMPUP00000018945.1"/>
    <property type="gene ID" value="ENSMPUG00000019068.1"/>
</dbReference>
<evidence type="ECO:0000256" key="1">
    <source>
        <dbReference type="SAM" id="MobiDB-lite"/>
    </source>
</evidence>
<organism evidence="2">
    <name type="scientific">Mustela putorius furo</name>
    <name type="common">European domestic ferret</name>
    <name type="synonym">Mustela furo</name>
    <dbReference type="NCBI Taxonomy" id="9669"/>
    <lineage>
        <taxon>Eukaryota</taxon>
        <taxon>Metazoa</taxon>
        <taxon>Chordata</taxon>
        <taxon>Craniata</taxon>
        <taxon>Vertebrata</taxon>
        <taxon>Euteleostomi</taxon>
        <taxon>Mammalia</taxon>
        <taxon>Eutheria</taxon>
        <taxon>Laurasiatheria</taxon>
        <taxon>Carnivora</taxon>
        <taxon>Caniformia</taxon>
        <taxon>Musteloidea</taxon>
        <taxon>Mustelidae</taxon>
        <taxon>Mustelinae</taxon>
        <taxon>Mustela</taxon>
    </lineage>
</organism>
<feature type="compositionally biased region" description="Basic residues" evidence="1">
    <location>
        <begin position="34"/>
        <end position="49"/>
    </location>
</feature>
<feature type="compositionally biased region" description="Gly residues" evidence="1">
    <location>
        <begin position="1"/>
        <end position="10"/>
    </location>
</feature>
<accession>M3Z5T3</accession>
<protein>
    <submittedName>
        <fullName evidence="2">Uncharacterized protein</fullName>
    </submittedName>
</protein>